<evidence type="ECO:0000259" key="10">
    <source>
        <dbReference type="PROSITE" id="PS50157"/>
    </source>
</evidence>
<evidence type="ECO:0000256" key="9">
    <source>
        <dbReference type="PROSITE-ProRule" id="PRU00042"/>
    </source>
</evidence>
<keyword evidence="7" id="KW-0804">Transcription</keyword>
<keyword evidence="6" id="KW-0805">Transcription regulation</keyword>
<keyword evidence="2" id="KW-0479">Metal-binding</keyword>
<evidence type="ECO:0000256" key="3">
    <source>
        <dbReference type="ARBA" id="ARBA00022737"/>
    </source>
</evidence>
<protein>
    <recommendedName>
        <fullName evidence="10">C2H2-type domain-containing protein</fullName>
    </recommendedName>
</protein>
<comment type="subcellular location">
    <subcellularLocation>
        <location evidence="1">Nucleus</location>
    </subcellularLocation>
</comment>
<dbReference type="SMART" id="SM00355">
    <property type="entry name" value="ZnF_C2H2"/>
    <property type="match status" value="2"/>
</dbReference>
<dbReference type="Pfam" id="PF13912">
    <property type="entry name" value="zf-C2H2_6"/>
    <property type="match status" value="2"/>
</dbReference>
<keyword evidence="12" id="KW-1185">Reference proteome</keyword>
<gene>
    <name evidence="11" type="ORF">IFM89_033666</name>
</gene>
<evidence type="ECO:0000256" key="4">
    <source>
        <dbReference type="ARBA" id="ARBA00022771"/>
    </source>
</evidence>
<keyword evidence="3" id="KW-0677">Repeat</keyword>
<dbReference type="PANTHER" id="PTHR26374">
    <property type="entry name" value="ZINC FINGER PROTEIN ZAT5"/>
    <property type="match status" value="1"/>
</dbReference>
<keyword evidence="8" id="KW-0539">Nucleus</keyword>
<evidence type="ECO:0000256" key="5">
    <source>
        <dbReference type="ARBA" id="ARBA00022833"/>
    </source>
</evidence>
<keyword evidence="5" id="KW-0862">Zinc</keyword>
<name>A0A835HIP8_9MAGN</name>
<evidence type="ECO:0000256" key="8">
    <source>
        <dbReference type="ARBA" id="ARBA00023242"/>
    </source>
</evidence>
<evidence type="ECO:0000313" key="11">
    <source>
        <dbReference type="EMBL" id="KAF9599059.1"/>
    </source>
</evidence>
<dbReference type="GO" id="GO:0005634">
    <property type="term" value="C:nucleus"/>
    <property type="evidence" value="ECO:0007669"/>
    <property type="project" value="UniProtKB-SubCell"/>
</dbReference>
<evidence type="ECO:0000256" key="6">
    <source>
        <dbReference type="ARBA" id="ARBA00023015"/>
    </source>
</evidence>
<evidence type="ECO:0000313" key="12">
    <source>
        <dbReference type="Proteomes" id="UP000631114"/>
    </source>
</evidence>
<dbReference type="Gene3D" id="3.30.160.60">
    <property type="entry name" value="Classic Zinc Finger"/>
    <property type="match status" value="1"/>
</dbReference>
<comment type="caution">
    <text evidence="11">The sequence shown here is derived from an EMBL/GenBank/DDBJ whole genome shotgun (WGS) entry which is preliminary data.</text>
</comment>
<dbReference type="EMBL" id="JADFTS010000007">
    <property type="protein sequence ID" value="KAF9599059.1"/>
    <property type="molecule type" value="Genomic_DNA"/>
</dbReference>
<dbReference type="SUPFAM" id="SSF57667">
    <property type="entry name" value="beta-beta-alpha zinc fingers"/>
    <property type="match status" value="1"/>
</dbReference>
<sequence length="172" mass="19657">MNNMKSMNKCLMLPNGEKQNDLALHSLRGRLFECKTCSRKFLSFQALGGHRASHKKPRLMLGEDVYRDKENQSLLKLKPKAHECLICGLEFPIGQALGGHMRRHRIETNEARTTLDRFPLSHKVPTLKKANSRRILCLDLNLSPLENDLNLEMRSGTGFTEMSSPPKLNQYL</sequence>
<keyword evidence="4 9" id="KW-0863">Zinc-finger</keyword>
<dbReference type="InterPro" id="IPR013087">
    <property type="entry name" value="Znf_C2H2_type"/>
</dbReference>
<evidence type="ECO:0000256" key="7">
    <source>
        <dbReference type="ARBA" id="ARBA00023163"/>
    </source>
</evidence>
<dbReference type="OrthoDB" id="9411774at2759"/>
<evidence type="ECO:0000256" key="2">
    <source>
        <dbReference type="ARBA" id="ARBA00022723"/>
    </source>
</evidence>
<accession>A0A835HIP8</accession>
<organism evidence="11 12">
    <name type="scientific">Coptis chinensis</name>
    <dbReference type="NCBI Taxonomy" id="261450"/>
    <lineage>
        <taxon>Eukaryota</taxon>
        <taxon>Viridiplantae</taxon>
        <taxon>Streptophyta</taxon>
        <taxon>Embryophyta</taxon>
        <taxon>Tracheophyta</taxon>
        <taxon>Spermatophyta</taxon>
        <taxon>Magnoliopsida</taxon>
        <taxon>Ranunculales</taxon>
        <taxon>Ranunculaceae</taxon>
        <taxon>Coptidoideae</taxon>
        <taxon>Coptis</taxon>
    </lineage>
</organism>
<feature type="domain" description="C2H2-type" evidence="10">
    <location>
        <begin position="82"/>
        <end position="109"/>
    </location>
</feature>
<dbReference type="InterPro" id="IPR036236">
    <property type="entry name" value="Znf_C2H2_sf"/>
</dbReference>
<dbReference type="PROSITE" id="PS00028">
    <property type="entry name" value="ZINC_FINGER_C2H2_1"/>
    <property type="match status" value="2"/>
</dbReference>
<dbReference type="AlphaFoldDB" id="A0A835HIP8"/>
<dbReference type="PROSITE" id="PS50157">
    <property type="entry name" value="ZINC_FINGER_C2H2_2"/>
    <property type="match status" value="2"/>
</dbReference>
<proteinExistence type="predicted"/>
<evidence type="ECO:0000256" key="1">
    <source>
        <dbReference type="ARBA" id="ARBA00004123"/>
    </source>
</evidence>
<reference evidence="11 12" key="1">
    <citation type="submission" date="2020-10" db="EMBL/GenBank/DDBJ databases">
        <title>The Coptis chinensis genome and diversification of protoberbering-type alkaloids.</title>
        <authorList>
            <person name="Wang B."/>
            <person name="Shu S."/>
            <person name="Song C."/>
            <person name="Liu Y."/>
        </authorList>
    </citation>
    <scope>NUCLEOTIDE SEQUENCE [LARGE SCALE GENOMIC DNA]</scope>
    <source>
        <strain evidence="11">HL-2020</strain>
        <tissue evidence="11">Leaf</tissue>
    </source>
</reference>
<feature type="domain" description="C2H2-type" evidence="10">
    <location>
        <begin position="32"/>
        <end position="59"/>
    </location>
</feature>
<dbReference type="PANTHER" id="PTHR26374:SF456">
    <property type="entry name" value="ZINC FINGER PROTEIN ZAT5-LIKE"/>
    <property type="match status" value="1"/>
</dbReference>
<dbReference type="Proteomes" id="UP000631114">
    <property type="component" value="Unassembled WGS sequence"/>
</dbReference>
<dbReference type="GO" id="GO:0008270">
    <property type="term" value="F:zinc ion binding"/>
    <property type="evidence" value="ECO:0007669"/>
    <property type="project" value="UniProtKB-KW"/>
</dbReference>